<dbReference type="Proteomes" id="UP000293764">
    <property type="component" value="Unassembled WGS sequence"/>
</dbReference>
<dbReference type="AlphaFoldDB" id="A0A4Q5MZY6"/>
<keyword evidence="3 6" id="KW-0812">Transmembrane</keyword>
<comment type="subcellular location">
    <subcellularLocation>
        <location evidence="1">Cell membrane</location>
        <topology evidence="1">Multi-pass membrane protein</topology>
    </subcellularLocation>
</comment>
<dbReference type="InterPro" id="IPR020846">
    <property type="entry name" value="MFS_dom"/>
</dbReference>
<dbReference type="GO" id="GO:0005886">
    <property type="term" value="C:plasma membrane"/>
    <property type="evidence" value="ECO:0007669"/>
    <property type="project" value="UniProtKB-SubCell"/>
</dbReference>
<feature type="transmembrane region" description="Helical" evidence="6">
    <location>
        <begin position="20"/>
        <end position="39"/>
    </location>
</feature>
<feature type="transmembrane region" description="Helical" evidence="6">
    <location>
        <begin position="353"/>
        <end position="371"/>
    </location>
</feature>
<dbReference type="RefSeq" id="WP_130102372.1">
    <property type="nucleotide sequence ID" value="NZ_SDWW01000018.1"/>
</dbReference>
<name>A0A4Q5MZY6_9MICO</name>
<evidence type="ECO:0000256" key="1">
    <source>
        <dbReference type="ARBA" id="ARBA00004651"/>
    </source>
</evidence>
<dbReference type="Pfam" id="PF07690">
    <property type="entry name" value="MFS_1"/>
    <property type="match status" value="1"/>
</dbReference>
<dbReference type="PANTHER" id="PTHR43124">
    <property type="entry name" value="PURINE EFFLUX PUMP PBUE"/>
    <property type="match status" value="1"/>
</dbReference>
<dbReference type="CDD" id="cd06174">
    <property type="entry name" value="MFS"/>
    <property type="match status" value="1"/>
</dbReference>
<keyword evidence="2" id="KW-1003">Cell membrane</keyword>
<dbReference type="OrthoDB" id="9773404at2"/>
<protein>
    <submittedName>
        <fullName evidence="8">MFS transporter</fullName>
    </submittedName>
</protein>
<evidence type="ECO:0000256" key="4">
    <source>
        <dbReference type="ARBA" id="ARBA00022989"/>
    </source>
</evidence>
<sequence length="437" mass="46351">MRRVVTDEKNPADLSKARRWFLLILVSIGSSIIYTPAYLKSVFYDPLMDSLDLTNAQLGALLSAYAITATICYLPSGIIADKVRVRTLASVGFISTALLTFVYAALPSYGTLVVVFIGMGITTILIWWGIRYKLVRLISEEAEYAKNIGLSYGFYGAAGLVVGFVNLGIVNAFADNVDTAVTVLLAFLGALILVLGILSLIFIPKFENELAGGGESFKISDSLAALKSPVVWISAMTMFFVYFYYTGVTYTTPYLTDVFSASLVIVSVVGIVRTYGVTLLAGPAFGGLAHKAHSPARVIWIGSIATAVALVVLAVMPVNSGMIMVAAGIAVLLGFIANGVFGIVSSQLTEGKVPLGMFGAATGILSVVGFLPDTFSSAWFGGMIDNEGNAAYPKIFLILAVSGVLAAGSSVLLRWYIKRYPATDPELERVQAASVAA</sequence>
<keyword evidence="9" id="KW-1185">Reference proteome</keyword>
<proteinExistence type="predicted"/>
<dbReference type="InterPro" id="IPR011701">
    <property type="entry name" value="MFS"/>
</dbReference>
<dbReference type="EMBL" id="SDWW01000018">
    <property type="protein sequence ID" value="RYV51306.1"/>
    <property type="molecule type" value="Genomic_DNA"/>
</dbReference>
<dbReference type="GO" id="GO:0022857">
    <property type="term" value="F:transmembrane transporter activity"/>
    <property type="evidence" value="ECO:0007669"/>
    <property type="project" value="InterPro"/>
</dbReference>
<organism evidence="8 9">
    <name type="scientific">Pengzhenrongella frigida</name>
    <dbReference type="NCBI Taxonomy" id="1259133"/>
    <lineage>
        <taxon>Bacteria</taxon>
        <taxon>Bacillati</taxon>
        <taxon>Actinomycetota</taxon>
        <taxon>Actinomycetes</taxon>
        <taxon>Micrococcales</taxon>
        <taxon>Pengzhenrongella</taxon>
    </lineage>
</organism>
<feature type="transmembrane region" description="Helical" evidence="6">
    <location>
        <begin position="112"/>
        <end position="130"/>
    </location>
</feature>
<feature type="transmembrane region" description="Helical" evidence="6">
    <location>
        <begin position="265"/>
        <end position="286"/>
    </location>
</feature>
<dbReference type="Gene3D" id="1.20.1250.20">
    <property type="entry name" value="MFS general substrate transporter like domains"/>
    <property type="match status" value="2"/>
</dbReference>
<keyword evidence="5 6" id="KW-0472">Membrane</keyword>
<evidence type="ECO:0000256" key="5">
    <source>
        <dbReference type="ARBA" id="ARBA00023136"/>
    </source>
</evidence>
<feature type="domain" description="Major facilitator superfamily (MFS) profile" evidence="7">
    <location>
        <begin position="22"/>
        <end position="418"/>
    </location>
</feature>
<feature type="transmembrane region" description="Helical" evidence="6">
    <location>
        <begin position="59"/>
        <end position="80"/>
    </location>
</feature>
<dbReference type="SUPFAM" id="SSF103473">
    <property type="entry name" value="MFS general substrate transporter"/>
    <property type="match status" value="1"/>
</dbReference>
<reference evidence="8 9" key="1">
    <citation type="submission" date="2019-01" db="EMBL/GenBank/DDBJ databases">
        <title>Novel species of Cellulomonas.</title>
        <authorList>
            <person name="Liu Q."/>
            <person name="Xin Y.-H."/>
        </authorList>
    </citation>
    <scope>NUCLEOTIDE SEQUENCE [LARGE SCALE GENOMIC DNA]</scope>
    <source>
        <strain evidence="8 9">HLT2-17</strain>
    </source>
</reference>
<feature type="transmembrane region" description="Helical" evidence="6">
    <location>
        <begin position="150"/>
        <end position="174"/>
    </location>
</feature>
<feature type="transmembrane region" description="Helical" evidence="6">
    <location>
        <begin position="87"/>
        <end position="106"/>
    </location>
</feature>
<evidence type="ECO:0000259" key="7">
    <source>
        <dbReference type="PROSITE" id="PS50850"/>
    </source>
</evidence>
<gene>
    <name evidence="8" type="ORF">EUA98_09135</name>
</gene>
<dbReference type="InterPro" id="IPR036259">
    <property type="entry name" value="MFS_trans_sf"/>
</dbReference>
<feature type="transmembrane region" description="Helical" evidence="6">
    <location>
        <begin position="391"/>
        <end position="413"/>
    </location>
</feature>
<comment type="caution">
    <text evidence="8">The sequence shown here is derived from an EMBL/GenBank/DDBJ whole genome shotgun (WGS) entry which is preliminary data.</text>
</comment>
<feature type="transmembrane region" description="Helical" evidence="6">
    <location>
        <begin position="298"/>
        <end position="316"/>
    </location>
</feature>
<dbReference type="PANTHER" id="PTHR43124:SF3">
    <property type="entry name" value="CHLORAMPHENICOL EFFLUX PUMP RV0191"/>
    <property type="match status" value="1"/>
</dbReference>
<evidence type="ECO:0000313" key="9">
    <source>
        <dbReference type="Proteomes" id="UP000293764"/>
    </source>
</evidence>
<feature type="transmembrane region" description="Helical" evidence="6">
    <location>
        <begin position="224"/>
        <end position="245"/>
    </location>
</feature>
<feature type="transmembrane region" description="Helical" evidence="6">
    <location>
        <begin position="322"/>
        <end position="341"/>
    </location>
</feature>
<feature type="transmembrane region" description="Helical" evidence="6">
    <location>
        <begin position="180"/>
        <end position="203"/>
    </location>
</feature>
<evidence type="ECO:0000256" key="6">
    <source>
        <dbReference type="SAM" id="Phobius"/>
    </source>
</evidence>
<accession>A0A4Q5MZY6</accession>
<evidence type="ECO:0000256" key="2">
    <source>
        <dbReference type="ARBA" id="ARBA00022475"/>
    </source>
</evidence>
<evidence type="ECO:0000313" key="8">
    <source>
        <dbReference type="EMBL" id="RYV51306.1"/>
    </source>
</evidence>
<dbReference type="PROSITE" id="PS50850">
    <property type="entry name" value="MFS"/>
    <property type="match status" value="1"/>
</dbReference>
<keyword evidence="4 6" id="KW-1133">Transmembrane helix</keyword>
<evidence type="ECO:0000256" key="3">
    <source>
        <dbReference type="ARBA" id="ARBA00022692"/>
    </source>
</evidence>
<dbReference type="InterPro" id="IPR050189">
    <property type="entry name" value="MFS_Efflux_Transporters"/>
</dbReference>